<evidence type="ECO:0000313" key="2">
    <source>
        <dbReference type="Proteomes" id="UP000703269"/>
    </source>
</evidence>
<dbReference type="EMBL" id="BPQB01000076">
    <property type="protein sequence ID" value="GJE97750.1"/>
    <property type="molecule type" value="Genomic_DNA"/>
</dbReference>
<sequence>MLARRKSCGTPLPELQVQADTSLFSPLKSHRAPPPCNITLPGTSASPYIQGNLFSDYALSSVCMEVKLLERR</sequence>
<keyword evidence="2" id="KW-1185">Reference proteome</keyword>
<protein>
    <submittedName>
        <fullName evidence="1">Uncharacterized protein</fullName>
    </submittedName>
</protein>
<proteinExistence type="predicted"/>
<gene>
    <name evidence="1" type="ORF">PsYK624_139710</name>
</gene>
<dbReference type="Proteomes" id="UP000703269">
    <property type="component" value="Unassembled WGS sequence"/>
</dbReference>
<organism evidence="1 2">
    <name type="scientific">Phanerochaete sordida</name>
    <dbReference type="NCBI Taxonomy" id="48140"/>
    <lineage>
        <taxon>Eukaryota</taxon>
        <taxon>Fungi</taxon>
        <taxon>Dikarya</taxon>
        <taxon>Basidiomycota</taxon>
        <taxon>Agaricomycotina</taxon>
        <taxon>Agaricomycetes</taxon>
        <taxon>Polyporales</taxon>
        <taxon>Phanerochaetaceae</taxon>
        <taxon>Phanerochaete</taxon>
    </lineage>
</organism>
<name>A0A9P3LJV7_9APHY</name>
<comment type="caution">
    <text evidence="1">The sequence shown here is derived from an EMBL/GenBank/DDBJ whole genome shotgun (WGS) entry which is preliminary data.</text>
</comment>
<dbReference type="AlphaFoldDB" id="A0A9P3LJV7"/>
<evidence type="ECO:0000313" key="1">
    <source>
        <dbReference type="EMBL" id="GJE97750.1"/>
    </source>
</evidence>
<accession>A0A9P3LJV7</accession>
<reference evidence="1 2" key="1">
    <citation type="submission" date="2021-08" db="EMBL/GenBank/DDBJ databases">
        <title>Draft Genome Sequence of Phanerochaete sordida strain YK-624.</title>
        <authorList>
            <person name="Mori T."/>
            <person name="Dohra H."/>
            <person name="Suzuki T."/>
            <person name="Kawagishi H."/>
            <person name="Hirai H."/>
        </authorList>
    </citation>
    <scope>NUCLEOTIDE SEQUENCE [LARGE SCALE GENOMIC DNA]</scope>
    <source>
        <strain evidence="1 2">YK-624</strain>
    </source>
</reference>